<evidence type="ECO:0008006" key="3">
    <source>
        <dbReference type="Google" id="ProtNLM"/>
    </source>
</evidence>
<dbReference type="Proteomes" id="UP000288215">
    <property type="component" value="Unassembled WGS sequence"/>
</dbReference>
<dbReference type="AlphaFoldDB" id="A0A3S3RN29"/>
<evidence type="ECO:0000313" key="1">
    <source>
        <dbReference type="EMBL" id="RWX73583.1"/>
    </source>
</evidence>
<organism evidence="1 2">
    <name type="scientific">Methanosuratincola subterraneus</name>
    <dbReference type="NCBI Taxonomy" id="2593994"/>
    <lineage>
        <taxon>Archaea</taxon>
        <taxon>Thermoproteota</taxon>
        <taxon>Methanosuratincolia</taxon>
        <taxon>Candidatus Methanomethylicales</taxon>
        <taxon>Candidatus Methanomethylicaceae</taxon>
        <taxon>Candidatus Methanosuratincola (ex Vanwonterghem et al. 2016)</taxon>
    </lineage>
</organism>
<accession>A0A3S3RN29</accession>
<dbReference type="EMBL" id="RXGA01000003">
    <property type="protein sequence ID" value="RWX73583.1"/>
    <property type="molecule type" value="Genomic_DNA"/>
</dbReference>
<dbReference type="Pfam" id="PF09868">
    <property type="entry name" value="DUF2095"/>
    <property type="match status" value="1"/>
</dbReference>
<gene>
    <name evidence="1" type="ORF">Metus_1557</name>
</gene>
<evidence type="ECO:0000313" key="2">
    <source>
        <dbReference type="Proteomes" id="UP000288215"/>
    </source>
</evidence>
<name>A0A3S3RN29_METS7</name>
<proteinExistence type="predicted"/>
<protein>
    <recommendedName>
        <fullName evidence="3">DUF2095 domain-containing protein</fullName>
    </recommendedName>
</protein>
<comment type="caution">
    <text evidence="1">The sequence shown here is derived from an EMBL/GenBank/DDBJ whole genome shotgun (WGS) entry which is preliminary data.</text>
</comment>
<sequence length="101" mass="11541">MAFSEKELKRDYPNLYREISSDMGGAHPLKVDRGRGYDPSVIDFLQRCSTDAEGLEVIGFMEKRGEISKAYADSLRKRIAESGIRSFGEKRESGYYFKKFG</sequence>
<reference evidence="1 2" key="1">
    <citation type="submission" date="2018-12" db="EMBL/GenBank/DDBJ databases">
        <title>The complete genome of the methanogenic archaea of the candidate phylum Verstraetearchaeota, obtained from the metagenome of underground thermal water.</title>
        <authorList>
            <person name="Kadnikov V.V."/>
            <person name="Mardanov A.V."/>
            <person name="Beletsky A.V."/>
            <person name="Karnachuk O.V."/>
            <person name="Ravin N.V."/>
        </authorList>
    </citation>
    <scope>NUCLEOTIDE SEQUENCE [LARGE SCALE GENOMIC DNA]</scope>
    <source>
        <strain evidence="1">Ch88</strain>
    </source>
</reference>
<dbReference type="InterPro" id="IPR018662">
    <property type="entry name" value="DUF2095"/>
</dbReference>